<evidence type="ECO:0008006" key="4">
    <source>
        <dbReference type="Google" id="ProtNLM"/>
    </source>
</evidence>
<dbReference type="EMBL" id="FOBB01000007">
    <property type="protein sequence ID" value="SEM91723.1"/>
    <property type="molecule type" value="Genomic_DNA"/>
</dbReference>
<proteinExistence type="predicted"/>
<evidence type="ECO:0000313" key="2">
    <source>
        <dbReference type="EMBL" id="SEM91723.1"/>
    </source>
</evidence>
<feature type="chain" id="PRO_5011553980" description="3-keto-disaccharide hydrolase domain-containing protein" evidence="1">
    <location>
        <begin position="21"/>
        <end position="367"/>
    </location>
</feature>
<sequence length="367" mass="41154">MKKTYLSACMLLLCCGFATGQTVKVPFTSDQWISRQADMVQETYMGRESIFLKAGDIYLKDVGFLDGTIEYDINFPKERNFPGCYFRMQDTAELEIFYVRPHQSGNPDATQYTPFFNGEAGWQLYHGKGYSEAFDLKFDFWHHVKIDVHGLQAEIYIDDMQTPLMKVTELKRAPKAGGIGLSSGGAPVHYANLQYTLRPAVASSPAPIPANGTGGLITRWQVSNVVSSSLFEKKYQLTPAIKQGLTWTTQQTEPSGIINFSRFGRLTKTENAVVARISIESGLEQTKTLSFGFSDFVTVYLNGQALYAGADPFMSRDYRFLGSIGFFDKVFLPLKKGTNELWFVVAENFGGWGLQAKFDDMEKISLK</sequence>
<dbReference type="OrthoDB" id="2634655at2"/>
<keyword evidence="3" id="KW-1185">Reference proteome</keyword>
<dbReference type="Proteomes" id="UP000198984">
    <property type="component" value="Unassembled WGS sequence"/>
</dbReference>
<dbReference type="AlphaFoldDB" id="A0A1H8C9I7"/>
<organism evidence="2 3">
    <name type="scientific">Chitinophaga rupis</name>
    <dbReference type="NCBI Taxonomy" id="573321"/>
    <lineage>
        <taxon>Bacteria</taxon>
        <taxon>Pseudomonadati</taxon>
        <taxon>Bacteroidota</taxon>
        <taxon>Chitinophagia</taxon>
        <taxon>Chitinophagales</taxon>
        <taxon>Chitinophagaceae</taxon>
        <taxon>Chitinophaga</taxon>
    </lineage>
</organism>
<keyword evidence="1" id="KW-0732">Signal</keyword>
<dbReference type="Gene3D" id="2.60.120.560">
    <property type="entry name" value="Exo-inulinase, domain 1"/>
    <property type="match status" value="1"/>
</dbReference>
<dbReference type="STRING" id="573321.SAMN04488505_10740"/>
<evidence type="ECO:0000256" key="1">
    <source>
        <dbReference type="SAM" id="SignalP"/>
    </source>
</evidence>
<feature type="signal peptide" evidence="1">
    <location>
        <begin position="1"/>
        <end position="20"/>
    </location>
</feature>
<dbReference type="RefSeq" id="WP_089917926.1">
    <property type="nucleotide sequence ID" value="NZ_FOBB01000007.1"/>
</dbReference>
<evidence type="ECO:0000313" key="3">
    <source>
        <dbReference type="Proteomes" id="UP000198984"/>
    </source>
</evidence>
<reference evidence="2 3" key="1">
    <citation type="submission" date="2016-10" db="EMBL/GenBank/DDBJ databases">
        <authorList>
            <person name="de Groot N.N."/>
        </authorList>
    </citation>
    <scope>NUCLEOTIDE SEQUENCE [LARGE SCALE GENOMIC DNA]</scope>
    <source>
        <strain evidence="2 3">DSM 21039</strain>
    </source>
</reference>
<gene>
    <name evidence="2" type="ORF">SAMN04488505_10740</name>
</gene>
<protein>
    <recommendedName>
        <fullName evidence="4">3-keto-disaccharide hydrolase domain-containing protein</fullName>
    </recommendedName>
</protein>
<accession>A0A1H8C9I7</accession>
<name>A0A1H8C9I7_9BACT</name>